<dbReference type="AlphaFoldDB" id="A0A553K1T4"/>
<dbReference type="InterPro" id="IPR036514">
    <property type="entry name" value="SGNH_hydro_sf"/>
</dbReference>
<dbReference type="Proteomes" id="UP000317638">
    <property type="component" value="Unassembled WGS sequence"/>
</dbReference>
<protein>
    <recommendedName>
        <fullName evidence="3">SGNH/GDSL hydrolase family protein</fullName>
    </recommendedName>
</protein>
<dbReference type="RefSeq" id="WP_143937540.1">
    <property type="nucleotide sequence ID" value="NZ_VKKG01000002.1"/>
</dbReference>
<dbReference type="SUPFAM" id="SSF52266">
    <property type="entry name" value="SGNH hydrolase"/>
    <property type="match status" value="1"/>
</dbReference>
<dbReference type="Gene3D" id="3.40.50.1110">
    <property type="entry name" value="SGNH hydrolase"/>
    <property type="match status" value="1"/>
</dbReference>
<evidence type="ECO:0008006" key="3">
    <source>
        <dbReference type="Google" id="ProtNLM"/>
    </source>
</evidence>
<reference evidence="1 2" key="1">
    <citation type="submission" date="2019-07" db="EMBL/GenBank/DDBJ databases">
        <authorList>
            <person name="Zhou L.-Y."/>
        </authorList>
    </citation>
    <scope>NUCLEOTIDE SEQUENCE [LARGE SCALE GENOMIC DNA]</scope>
    <source>
        <strain evidence="1 2">YIM 101269</strain>
    </source>
</reference>
<keyword evidence="2" id="KW-1185">Reference proteome</keyword>
<sequence>MTKQPLLRIVAALVALGLVGAATYTFFWDPDPSYDAAPDTATAQADPAELARAAELRIFFGHMSVGNNIISGMRQVYDAHEVRRPGFVETGIGDVPDLPQGGAFVHTLIGENRHPYRKLENFAAMLRGGMAEQVDVALIKFCYIDIRWDTDVDKLFRTYRDTMAELEAEFPDVRFIHVTAPLTTGPHGIKDHVKHFVGRNDNAARERYNELMRAEYGADRLLDVAALESRAPDGTVAPELYAGYSNDGAHLNGTGSALAALELVRMLNLARD</sequence>
<dbReference type="EMBL" id="VKKG01000002">
    <property type="protein sequence ID" value="TRY18645.1"/>
    <property type="molecule type" value="Genomic_DNA"/>
</dbReference>
<gene>
    <name evidence="1" type="ORF">FOJ82_05850</name>
</gene>
<proteinExistence type="predicted"/>
<dbReference type="OrthoDB" id="7064934at2"/>
<evidence type="ECO:0000313" key="2">
    <source>
        <dbReference type="Proteomes" id="UP000317638"/>
    </source>
</evidence>
<name>A0A553K1T4_9ACTN</name>
<evidence type="ECO:0000313" key="1">
    <source>
        <dbReference type="EMBL" id="TRY18645.1"/>
    </source>
</evidence>
<comment type="caution">
    <text evidence="1">The sequence shown here is derived from an EMBL/GenBank/DDBJ whole genome shotgun (WGS) entry which is preliminary data.</text>
</comment>
<accession>A0A553K1T4</accession>
<organism evidence="1 2">
    <name type="scientific">Tessaracoccus rhinocerotis</name>
    <dbReference type="NCBI Taxonomy" id="1689449"/>
    <lineage>
        <taxon>Bacteria</taxon>
        <taxon>Bacillati</taxon>
        <taxon>Actinomycetota</taxon>
        <taxon>Actinomycetes</taxon>
        <taxon>Propionibacteriales</taxon>
        <taxon>Propionibacteriaceae</taxon>
        <taxon>Tessaracoccus</taxon>
    </lineage>
</organism>